<sequence length="220" mass="24999">MDADMNRGGHDSPLDLIVIYKKTGRNSAWKGTSRPAQLQTRPSNGLLRHILQQVYNQAVTDPEKLNQYEPFSPEVYGETSFEFITQMIGELDITEDDIFIDLGSGVGQVVLQMAATTNCKKCIGIEKADVPAKYAEEMSKNFQFWMKWYGKKYGDYVLLKGDFLSEEHRETLLNSTLLFVNNFAFGPTVDHMVIFSSNRHLLHKPSFSECGFLISLELEL</sequence>
<evidence type="ECO:0000313" key="13">
    <source>
        <dbReference type="EMBL" id="GBL80209.1"/>
    </source>
</evidence>
<accession>A0A4Y2ALU4</accession>
<evidence type="ECO:0000256" key="6">
    <source>
        <dbReference type="ARBA" id="ARBA00022691"/>
    </source>
</evidence>
<keyword evidence="8 11" id="KW-0539">Nucleus</keyword>
<dbReference type="PROSITE" id="PS51569">
    <property type="entry name" value="DOT1"/>
    <property type="match status" value="1"/>
</dbReference>
<evidence type="ECO:0000256" key="3">
    <source>
        <dbReference type="ARBA" id="ARBA00020987"/>
    </source>
</evidence>
<comment type="function">
    <text evidence="11">Histone methyltransferase that specifically trimethylates histone H3 to form H3K79me3. This methylation is required for telomere silencing and for the pachytene checkpoint during the meiotic cell cycle by allowing the recruitment of RAD9 to double strand breaks. Nucleosomes are preferred as substrate compared to free histone.</text>
</comment>
<comment type="subcellular location">
    <subcellularLocation>
        <location evidence="1 11">Nucleus</location>
    </subcellularLocation>
</comment>
<evidence type="ECO:0000256" key="8">
    <source>
        <dbReference type="ARBA" id="ARBA00023242"/>
    </source>
</evidence>
<comment type="miscellaneous">
    <text evidence="11">In contrast to other lysine histone methyltransferases, it does not contain a SET domain, suggesting the existence of another mechanism for methylation of lysine residues of histones.</text>
</comment>
<dbReference type="GO" id="GO:0000077">
    <property type="term" value="P:DNA damage checkpoint signaling"/>
    <property type="evidence" value="ECO:0007669"/>
    <property type="project" value="TreeGrafter"/>
</dbReference>
<evidence type="ECO:0000256" key="11">
    <source>
        <dbReference type="RuleBase" id="RU271113"/>
    </source>
</evidence>
<keyword evidence="14" id="KW-1185">Reference proteome</keyword>
<keyword evidence="4 11" id="KW-0489">Methyltransferase</keyword>
<keyword evidence="6 11" id="KW-0949">S-adenosyl-L-methionine</keyword>
<dbReference type="FunFam" id="3.40.50.150:FF:000033">
    <property type="entry name" value="Histone-lysine N-methyltransferase, H3 lysine-79 specific"/>
    <property type="match status" value="1"/>
</dbReference>
<dbReference type="GO" id="GO:0035097">
    <property type="term" value="C:histone methyltransferase complex"/>
    <property type="evidence" value="ECO:0007669"/>
    <property type="project" value="UniProtKB-ARBA"/>
</dbReference>
<name>A0A4Y2ALU4_ARAVE</name>
<evidence type="ECO:0000256" key="2">
    <source>
        <dbReference type="ARBA" id="ARBA00012190"/>
    </source>
</evidence>
<dbReference type="EC" id="2.1.1.360" evidence="2 11"/>
<comment type="caution">
    <text evidence="13">The sequence shown here is derived from an EMBL/GenBank/DDBJ whole genome shotgun (WGS) entry which is preliminary data.</text>
</comment>
<evidence type="ECO:0000259" key="12">
    <source>
        <dbReference type="PROSITE" id="PS51569"/>
    </source>
</evidence>
<dbReference type="GO" id="GO:0140956">
    <property type="term" value="F:histone H3K79 trimethyltransferase activity"/>
    <property type="evidence" value="ECO:0007669"/>
    <property type="project" value="UniProtKB-EC"/>
</dbReference>
<evidence type="ECO:0000256" key="10">
    <source>
        <dbReference type="ARBA" id="ARBA00047770"/>
    </source>
</evidence>
<dbReference type="GO" id="GO:0032259">
    <property type="term" value="P:methylation"/>
    <property type="evidence" value="ECO:0007669"/>
    <property type="project" value="UniProtKB-KW"/>
</dbReference>
<dbReference type="Gene3D" id="3.40.50.150">
    <property type="entry name" value="Vaccinia Virus protein VP39"/>
    <property type="match status" value="1"/>
</dbReference>
<keyword evidence="5 11" id="KW-0808">Transferase</keyword>
<dbReference type="EMBL" id="BGPR01000020">
    <property type="protein sequence ID" value="GBL80209.1"/>
    <property type="molecule type" value="Genomic_DNA"/>
</dbReference>
<evidence type="ECO:0000256" key="1">
    <source>
        <dbReference type="ARBA" id="ARBA00004123"/>
    </source>
</evidence>
<reference evidence="13 14" key="1">
    <citation type="journal article" date="2019" name="Sci. Rep.">
        <title>Orb-weaving spider Araneus ventricosus genome elucidates the spidroin gene catalogue.</title>
        <authorList>
            <person name="Kono N."/>
            <person name="Nakamura H."/>
            <person name="Ohtoshi R."/>
            <person name="Moran D.A.P."/>
            <person name="Shinohara A."/>
            <person name="Yoshida Y."/>
            <person name="Fujiwara M."/>
            <person name="Mori M."/>
            <person name="Tomita M."/>
            <person name="Arakawa K."/>
        </authorList>
    </citation>
    <scope>NUCLEOTIDE SEQUENCE [LARGE SCALE GENOMIC DNA]</scope>
</reference>
<evidence type="ECO:0000313" key="14">
    <source>
        <dbReference type="Proteomes" id="UP000499080"/>
    </source>
</evidence>
<dbReference type="InterPro" id="IPR030445">
    <property type="entry name" value="H3-K79_meTrfase"/>
</dbReference>
<comment type="catalytic activity">
    <reaction evidence="10 11">
        <text>L-lysyl(79)-[histone H3] + 3 S-adenosyl-L-methionine = N(6),N(6),N(6)-trimethyl-L-lysyl(79)-[histone H3] + 3 S-adenosyl-L-homocysteine + 3 H(+)</text>
        <dbReference type="Rhea" id="RHEA:60328"/>
        <dbReference type="Rhea" id="RHEA-COMP:15549"/>
        <dbReference type="Rhea" id="RHEA-COMP:15552"/>
        <dbReference type="ChEBI" id="CHEBI:15378"/>
        <dbReference type="ChEBI" id="CHEBI:29969"/>
        <dbReference type="ChEBI" id="CHEBI:57856"/>
        <dbReference type="ChEBI" id="CHEBI:59789"/>
        <dbReference type="ChEBI" id="CHEBI:61961"/>
        <dbReference type="EC" id="2.1.1.360"/>
    </reaction>
</comment>
<comment type="similarity">
    <text evidence="11">Belongs to the class I-like SAM-binding methyltransferase superfamily. DOT1 family.</text>
</comment>
<protein>
    <recommendedName>
        <fullName evidence="3 11">Histone-lysine N-methyltransferase, H3 lysine-79 specific</fullName>
        <ecNumber evidence="2 11">2.1.1.360</ecNumber>
    </recommendedName>
    <alternativeName>
        <fullName evidence="9 11">Histone H3-K79 methyltransferase</fullName>
    </alternativeName>
</protein>
<dbReference type="InterPro" id="IPR029063">
    <property type="entry name" value="SAM-dependent_MTases_sf"/>
</dbReference>
<dbReference type="AlphaFoldDB" id="A0A4Y2ALU4"/>
<evidence type="ECO:0000256" key="5">
    <source>
        <dbReference type="ARBA" id="ARBA00022679"/>
    </source>
</evidence>
<organism evidence="13 14">
    <name type="scientific">Araneus ventricosus</name>
    <name type="common">Orbweaver spider</name>
    <name type="synonym">Epeira ventricosa</name>
    <dbReference type="NCBI Taxonomy" id="182803"/>
    <lineage>
        <taxon>Eukaryota</taxon>
        <taxon>Metazoa</taxon>
        <taxon>Ecdysozoa</taxon>
        <taxon>Arthropoda</taxon>
        <taxon>Chelicerata</taxon>
        <taxon>Arachnida</taxon>
        <taxon>Araneae</taxon>
        <taxon>Araneomorphae</taxon>
        <taxon>Entelegynae</taxon>
        <taxon>Araneoidea</taxon>
        <taxon>Araneidae</taxon>
        <taxon>Araneus</taxon>
    </lineage>
</organism>
<dbReference type="PANTHER" id="PTHR21451">
    <property type="entry name" value="HISTONE H3 METHYLTRANSFERASE"/>
    <property type="match status" value="1"/>
</dbReference>
<dbReference type="OrthoDB" id="6417231at2759"/>
<dbReference type="Proteomes" id="UP000499080">
    <property type="component" value="Unassembled WGS sequence"/>
</dbReference>
<dbReference type="Gene3D" id="1.10.260.60">
    <property type="match status" value="1"/>
</dbReference>
<evidence type="ECO:0000256" key="4">
    <source>
        <dbReference type="ARBA" id="ARBA00022603"/>
    </source>
</evidence>
<dbReference type="GO" id="GO:0006281">
    <property type="term" value="P:DNA repair"/>
    <property type="evidence" value="ECO:0007669"/>
    <property type="project" value="TreeGrafter"/>
</dbReference>
<dbReference type="InterPro" id="IPR025789">
    <property type="entry name" value="DOT1_dom"/>
</dbReference>
<evidence type="ECO:0000256" key="7">
    <source>
        <dbReference type="ARBA" id="ARBA00022853"/>
    </source>
</evidence>
<dbReference type="Pfam" id="PF08123">
    <property type="entry name" value="DOT1"/>
    <property type="match status" value="1"/>
</dbReference>
<keyword evidence="7 11" id="KW-0156">Chromatin regulator</keyword>
<dbReference type="PANTHER" id="PTHR21451:SF0">
    <property type="entry name" value="HISTONE-LYSINE N-METHYLTRANSFERASE, H3 LYSINE-79 SPECIFIC"/>
    <property type="match status" value="1"/>
</dbReference>
<feature type="domain" description="DOT1" evidence="12">
    <location>
        <begin position="1"/>
        <end position="220"/>
    </location>
</feature>
<evidence type="ECO:0000256" key="9">
    <source>
        <dbReference type="ARBA" id="ARBA00029821"/>
    </source>
</evidence>
<gene>
    <name evidence="13" type="primary">DOT1L</name>
    <name evidence="13" type="ORF">AVEN_29182_1</name>
</gene>
<dbReference type="SUPFAM" id="SSF53335">
    <property type="entry name" value="S-adenosyl-L-methionine-dependent methyltransferases"/>
    <property type="match status" value="1"/>
</dbReference>
<proteinExistence type="inferred from homology"/>